<dbReference type="Pfam" id="PF17678">
    <property type="entry name" value="Glyco_hydro_92N"/>
    <property type="match status" value="1"/>
</dbReference>
<dbReference type="InterPro" id="IPR041371">
    <property type="entry name" value="GH92_N"/>
</dbReference>
<reference evidence="5" key="1">
    <citation type="submission" date="2017-02" db="EMBL/GenBank/DDBJ databases">
        <authorList>
            <person name="Tafer H."/>
            <person name="Lopandic K."/>
        </authorList>
    </citation>
    <scope>NUCLEOTIDE SEQUENCE [LARGE SCALE GENOMIC DNA]</scope>
    <source>
        <strain evidence="5">CBS 366.77</strain>
    </source>
</reference>
<gene>
    <name evidence="4" type="ORF">PHISCL_00938</name>
</gene>
<feature type="chain" id="PRO_5017191803" evidence="1">
    <location>
        <begin position="24"/>
        <end position="369"/>
    </location>
</feature>
<evidence type="ECO:0000259" key="3">
    <source>
        <dbReference type="Pfam" id="PF17678"/>
    </source>
</evidence>
<dbReference type="EMBL" id="MVGC01000016">
    <property type="protein sequence ID" value="RJE26707.1"/>
    <property type="molecule type" value="Genomic_DNA"/>
</dbReference>
<keyword evidence="1" id="KW-0732">Signal</keyword>
<feature type="domain" description="Glycosyl hydrolase family 92 N-terminal" evidence="3">
    <location>
        <begin position="35"/>
        <end position="283"/>
    </location>
</feature>
<dbReference type="STRING" id="2070753.A0A3A2ZZA4"/>
<dbReference type="Gene3D" id="2.70.98.10">
    <property type="match status" value="1"/>
</dbReference>
<keyword evidence="5" id="KW-1185">Reference proteome</keyword>
<dbReference type="GO" id="GO:0005829">
    <property type="term" value="C:cytosol"/>
    <property type="evidence" value="ECO:0007669"/>
    <property type="project" value="TreeGrafter"/>
</dbReference>
<dbReference type="InterPro" id="IPR014718">
    <property type="entry name" value="GH-type_carb-bd"/>
</dbReference>
<dbReference type="Proteomes" id="UP000266188">
    <property type="component" value="Unassembled WGS sequence"/>
</dbReference>
<protein>
    <submittedName>
        <fullName evidence="4">Alpha-1,2-mannosidase</fullName>
    </submittedName>
</protein>
<dbReference type="GO" id="GO:0005634">
    <property type="term" value="C:nucleus"/>
    <property type="evidence" value="ECO:0007669"/>
    <property type="project" value="TreeGrafter"/>
</dbReference>
<dbReference type="InterPro" id="IPR050883">
    <property type="entry name" value="PNGase"/>
</dbReference>
<dbReference type="GO" id="GO:0030246">
    <property type="term" value="F:carbohydrate binding"/>
    <property type="evidence" value="ECO:0007669"/>
    <property type="project" value="InterPro"/>
</dbReference>
<name>A0A3A2ZZA4_9EURO</name>
<dbReference type="GO" id="GO:0000224">
    <property type="term" value="F:peptide-N4-(N-acetyl-beta-glucosaminyl)asparagine amidase activity"/>
    <property type="evidence" value="ECO:0007669"/>
    <property type="project" value="TreeGrafter"/>
</dbReference>
<dbReference type="InterPro" id="IPR012939">
    <property type="entry name" value="Glyco_hydro_92"/>
</dbReference>
<dbReference type="PANTHER" id="PTHR12143">
    <property type="entry name" value="PEPTIDE N-GLYCANASE PNGASE -RELATED"/>
    <property type="match status" value="1"/>
</dbReference>
<feature type="signal peptide" evidence="1">
    <location>
        <begin position="1"/>
        <end position="23"/>
    </location>
</feature>
<comment type="caution">
    <text evidence="4">The sequence shown here is derived from an EMBL/GenBank/DDBJ whole genome shotgun (WGS) entry which is preliminary data.</text>
</comment>
<feature type="domain" description="Glycosyl hydrolase family 92" evidence="2">
    <location>
        <begin position="289"/>
        <end position="366"/>
    </location>
</feature>
<dbReference type="GO" id="GO:0006516">
    <property type="term" value="P:glycoprotein catabolic process"/>
    <property type="evidence" value="ECO:0007669"/>
    <property type="project" value="TreeGrafter"/>
</dbReference>
<dbReference type="FunFam" id="2.70.98.10:FF:000010">
    <property type="entry name" value="Alpha-1,2-mannosidase family protein"/>
    <property type="match status" value="1"/>
</dbReference>
<proteinExistence type="predicted"/>
<sequence>MHPLSRKQLVGAISTSLLALASANKSNNDFDVLDYVDPLIGTSNGGHVFPGATLPYGMAKAVADTKGENQAGFAYDTSVVTGFSHMHDDGTGGSPSMGNFPIFPQPSCPEDDINKCQWQQDDRETAWIPKSPKARPGFFSIDLANGVHAEMTTTNRSALYRFTFGDSDTALSPVVLVDIMDLPQLRSNGSAAVDPETGRLTGNGTFAPSFGQGTYDMHFCVDFKGARLRDTGVWSQNRAGFEPKSVKIEPSGTISASTNSAGSFARFYEPDDGKSIMARVGVSFIGVDQACANAEREQPDYDFEGTVETAEDAWREKLNVFSVDAEGVSKELQEVFWSGAYRTMISPQDYTGENPLWESDEPYYDSFYW</sequence>
<organism evidence="4 5">
    <name type="scientific">Aspergillus sclerotialis</name>
    <dbReference type="NCBI Taxonomy" id="2070753"/>
    <lineage>
        <taxon>Eukaryota</taxon>
        <taxon>Fungi</taxon>
        <taxon>Dikarya</taxon>
        <taxon>Ascomycota</taxon>
        <taxon>Pezizomycotina</taxon>
        <taxon>Eurotiomycetes</taxon>
        <taxon>Eurotiomycetidae</taxon>
        <taxon>Eurotiales</taxon>
        <taxon>Aspergillaceae</taxon>
        <taxon>Aspergillus</taxon>
        <taxon>Aspergillus subgen. Polypaecilum</taxon>
    </lineage>
</organism>
<evidence type="ECO:0000259" key="2">
    <source>
        <dbReference type="Pfam" id="PF07971"/>
    </source>
</evidence>
<evidence type="ECO:0000313" key="5">
    <source>
        <dbReference type="Proteomes" id="UP000266188"/>
    </source>
</evidence>
<dbReference type="Pfam" id="PF07971">
    <property type="entry name" value="Glyco_hydro_92"/>
    <property type="match status" value="1"/>
</dbReference>
<dbReference type="AlphaFoldDB" id="A0A3A2ZZA4"/>
<evidence type="ECO:0000256" key="1">
    <source>
        <dbReference type="SAM" id="SignalP"/>
    </source>
</evidence>
<accession>A0A3A2ZZA4</accession>
<dbReference type="OrthoDB" id="4540581at2759"/>
<dbReference type="PANTHER" id="PTHR12143:SF42">
    <property type="entry name" value="PUTATIVE SUBFAMILY (AFU_ORTHOLOGUE AFUA_6G13760)-RELATED"/>
    <property type="match status" value="1"/>
</dbReference>
<evidence type="ECO:0000313" key="4">
    <source>
        <dbReference type="EMBL" id="RJE26707.1"/>
    </source>
</evidence>